<dbReference type="RefSeq" id="WP_153097173.1">
    <property type="nucleotide sequence ID" value="NZ_VZBP01000119.1"/>
</dbReference>
<evidence type="ECO:0000256" key="1">
    <source>
        <dbReference type="SAM" id="Coils"/>
    </source>
</evidence>
<keyword evidence="1" id="KW-0175">Coiled coil</keyword>
<feature type="transmembrane region" description="Helical" evidence="3">
    <location>
        <begin position="108"/>
        <end position="129"/>
    </location>
</feature>
<feature type="compositionally biased region" description="Basic and acidic residues" evidence="2">
    <location>
        <begin position="189"/>
        <end position="203"/>
    </location>
</feature>
<proteinExistence type="predicted"/>
<keyword evidence="3" id="KW-1133">Transmembrane helix</keyword>
<accession>A0AA90VGG7</accession>
<protein>
    <submittedName>
        <fullName evidence="4">Uncharacterized protein</fullName>
    </submittedName>
</protein>
<organism evidence="4 5">
    <name type="scientific">Segatella copri</name>
    <dbReference type="NCBI Taxonomy" id="165179"/>
    <lineage>
        <taxon>Bacteria</taxon>
        <taxon>Pseudomonadati</taxon>
        <taxon>Bacteroidota</taxon>
        <taxon>Bacteroidia</taxon>
        <taxon>Bacteroidales</taxon>
        <taxon>Prevotellaceae</taxon>
        <taxon>Segatella</taxon>
    </lineage>
</organism>
<dbReference type="EMBL" id="VZBP01000119">
    <property type="protein sequence ID" value="MQO09837.1"/>
    <property type="molecule type" value="Genomic_DNA"/>
</dbReference>
<evidence type="ECO:0000313" key="5">
    <source>
        <dbReference type="Proteomes" id="UP000405805"/>
    </source>
</evidence>
<feature type="coiled-coil region" evidence="1">
    <location>
        <begin position="70"/>
        <end position="97"/>
    </location>
</feature>
<evidence type="ECO:0000256" key="3">
    <source>
        <dbReference type="SAM" id="Phobius"/>
    </source>
</evidence>
<evidence type="ECO:0000256" key="2">
    <source>
        <dbReference type="SAM" id="MobiDB-lite"/>
    </source>
</evidence>
<comment type="caution">
    <text evidence="4">The sequence shown here is derived from an EMBL/GenBank/DDBJ whole genome shotgun (WGS) entry which is preliminary data.</text>
</comment>
<dbReference type="Proteomes" id="UP000405805">
    <property type="component" value="Unassembled WGS sequence"/>
</dbReference>
<dbReference type="PROSITE" id="PS51257">
    <property type="entry name" value="PROKAR_LIPOPROTEIN"/>
    <property type="match status" value="1"/>
</dbReference>
<gene>
    <name evidence="4" type="ORF">F7D57_08960</name>
</gene>
<evidence type="ECO:0000313" key="4">
    <source>
        <dbReference type="EMBL" id="MQO09837.1"/>
    </source>
</evidence>
<feature type="transmembrane region" description="Helical" evidence="3">
    <location>
        <begin position="20"/>
        <end position="37"/>
    </location>
</feature>
<keyword evidence="3" id="KW-0812">Transmembrane</keyword>
<dbReference type="AlphaFoldDB" id="A0AA90VGG7"/>
<sequence>MEKSNQTKSVFTISGRHRFVACVILVILVSCATFAYLSCCYKQAQNDIVALQRKDAWVFEQVLNDSKNVKSKSSDNIDQLQALLDKHQERQEALLHLEYNKLQADFNVLMFAASCLMIIFLVFSLYSIFKTDEMLNKAETEAKGIHKLLDEAKQTTETITTQCQIMMAQQKGHGVRPPSPVPPLAPQTDDVHSNDMGGERDDS</sequence>
<name>A0AA90VGG7_9BACT</name>
<keyword evidence="3" id="KW-0472">Membrane</keyword>
<feature type="region of interest" description="Disordered" evidence="2">
    <location>
        <begin position="169"/>
        <end position="203"/>
    </location>
</feature>
<reference evidence="5" key="1">
    <citation type="submission" date="2019-09" db="EMBL/GenBank/DDBJ databases">
        <title>Distinct polysaccharide growth profiles of human intestinal Prevotella copri isolates.</title>
        <authorList>
            <person name="Fehlner-Peach H."/>
            <person name="Magnabosco C."/>
            <person name="Raghavan V."/>
            <person name="Scher J.U."/>
            <person name="Tett A."/>
            <person name="Cox L.M."/>
            <person name="Gottsegen C."/>
            <person name="Watters A."/>
            <person name="Wiltshire- Gordon J.D."/>
            <person name="Segata N."/>
            <person name="Bonneau R."/>
            <person name="Littman D.R."/>
        </authorList>
    </citation>
    <scope>NUCLEOTIDE SEQUENCE [LARGE SCALE GENOMIC DNA]</scope>
    <source>
        <strain evidence="5">iA624</strain>
    </source>
</reference>